<gene>
    <name evidence="2" type="ORF">COCC4DRAFT_79843</name>
</gene>
<dbReference type="Pfam" id="PF26639">
    <property type="entry name" value="Het-6_barrel"/>
    <property type="match status" value="1"/>
</dbReference>
<reference evidence="3" key="2">
    <citation type="journal article" date="2013" name="PLoS Genet.">
        <title>Comparative genome structure, secondary metabolite, and effector coding capacity across Cochliobolus pathogens.</title>
        <authorList>
            <person name="Condon B.J."/>
            <person name="Leng Y."/>
            <person name="Wu D."/>
            <person name="Bushley K.E."/>
            <person name="Ohm R.A."/>
            <person name="Otillar R."/>
            <person name="Martin J."/>
            <person name="Schackwitz W."/>
            <person name="Grimwood J."/>
            <person name="MohdZainudin N."/>
            <person name="Xue C."/>
            <person name="Wang R."/>
            <person name="Manning V.A."/>
            <person name="Dhillon B."/>
            <person name="Tu Z.J."/>
            <person name="Steffenson B.J."/>
            <person name="Salamov A."/>
            <person name="Sun H."/>
            <person name="Lowry S."/>
            <person name="LaButti K."/>
            <person name="Han J."/>
            <person name="Copeland A."/>
            <person name="Lindquist E."/>
            <person name="Barry K."/>
            <person name="Schmutz J."/>
            <person name="Baker S.E."/>
            <person name="Ciuffetti L.M."/>
            <person name="Grigoriev I.V."/>
            <person name="Zhong S."/>
            <person name="Turgeon B.G."/>
        </authorList>
    </citation>
    <scope>NUCLEOTIDE SEQUENCE [LARGE SCALE GENOMIC DNA]</scope>
    <source>
        <strain evidence="3">C4 / ATCC 48331 / race T</strain>
    </source>
</reference>
<dbReference type="AlphaFoldDB" id="N4XK89"/>
<dbReference type="InterPro" id="IPR052895">
    <property type="entry name" value="HetReg/Transcr_Mod"/>
</dbReference>
<dbReference type="RefSeq" id="XP_014080845.1">
    <property type="nucleotide sequence ID" value="XM_014225370.1"/>
</dbReference>
<dbReference type="HOGENOM" id="CLU_004184_7_2_1"/>
<evidence type="ECO:0000259" key="1">
    <source>
        <dbReference type="Pfam" id="PF06985"/>
    </source>
</evidence>
<dbReference type="InterPro" id="IPR010730">
    <property type="entry name" value="HET"/>
</dbReference>
<protein>
    <recommendedName>
        <fullName evidence="1">Heterokaryon incompatibility domain-containing protein</fullName>
    </recommendedName>
</protein>
<organism evidence="2 3">
    <name type="scientific">Cochliobolus heterostrophus (strain C4 / ATCC 48331 / race T)</name>
    <name type="common">Southern corn leaf blight fungus</name>
    <name type="synonym">Bipolaris maydis</name>
    <dbReference type="NCBI Taxonomy" id="665024"/>
    <lineage>
        <taxon>Eukaryota</taxon>
        <taxon>Fungi</taxon>
        <taxon>Dikarya</taxon>
        <taxon>Ascomycota</taxon>
        <taxon>Pezizomycotina</taxon>
        <taxon>Dothideomycetes</taxon>
        <taxon>Pleosporomycetidae</taxon>
        <taxon>Pleosporales</taxon>
        <taxon>Pleosporineae</taxon>
        <taxon>Pleosporaceae</taxon>
        <taxon>Bipolaris</taxon>
    </lineage>
</organism>
<dbReference type="Proteomes" id="UP000012338">
    <property type="component" value="Unassembled WGS sequence"/>
</dbReference>
<dbReference type="PANTHER" id="PTHR24148:SF82">
    <property type="entry name" value="HETEROKARYON INCOMPATIBILITY DOMAIN-CONTAINING PROTEIN"/>
    <property type="match status" value="1"/>
</dbReference>
<evidence type="ECO:0000313" key="3">
    <source>
        <dbReference type="Proteomes" id="UP000012338"/>
    </source>
</evidence>
<feature type="domain" description="Heterokaryon incompatibility" evidence="1">
    <location>
        <begin position="125"/>
        <end position="316"/>
    </location>
</feature>
<dbReference type="OrthoDB" id="3557394at2759"/>
<accession>N4XK89</accession>
<dbReference type="PANTHER" id="PTHR24148">
    <property type="entry name" value="ANKYRIN REPEAT DOMAIN-CONTAINING PROTEIN 39 HOMOLOG-RELATED"/>
    <property type="match status" value="1"/>
</dbReference>
<dbReference type="EMBL" id="KB733450">
    <property type="protein sequence ID" value="ENI06936.1"/>
    <property type="molecule type" value="Genomic_DNA"/>
</dbReference>
<reference evidence="2 3" key="1">
    <citation type="journal article" date="2012" name="PLoS Pathog.">
        <title>Diverse lifestyles and strategies of plant pathogenesis encoded in the genomes of eighteen Dothideomycetes fungi.</title>
        <authorList>
            <person name="Ohm R.A."/>
            <person name="Feau N."/>
            <person name="Henrissat B."/>
            <person name="Schoch C.L."/>
            <person name="Horwitz B.A."/>
            <person name="Barry K.W."/>
            <person name="Condon B.J."/>
            <person name="Copeland A.C."/>
            <person name="Dhillon B."/>
            <person name="Glaser F."/>
            <person name="Hesse C.N."/>
            <person name="Kosti I."/>
            <person name="LaButti K."/>
            <person name="Lindquist E.A."/>
            <person name="Lucas S."/>
            <person name="Salamov A.A."/>
            <person name="Bradshaw R.E."/>
            <person name="Ciuffetti L."/>
            <person name="Hamelin R.C."/>
            <person name="Kema G.H.J."/>
            <person name="Lawrence C."/>
            <person name="Scott J.A."/>
            <person name="Spatafora J.W."/>
            <person name="Turgeon B.G."/>
            <person name="de Wit P.J.G.M."/>
            <person name="Zhong S."/>
            <person name="Goodwin S.B."/>
            <person name="Grigoriev I.V."/>
        </authorList>
    </citation>
    <scope>NUCLEOTIDE SEQUENCE [LARGE SCALE GENOMIC DNA]</scope>
    <source>
        <strain evidence="3">C4 / ATCC 48331 / race T</strain>
    </source>
</reference>
<dbReference type="Pfam" id="PF06985">
    <property type="entry name" value="HET"/>
    <property type="match status" value="1"/>
</dbReference>
<sequence length="735" mass="83323">MHTQKQCISKRKVNDKTEEYFLKDEFEADKPVLNGSLEFLRNFNMSENPLKVQYRTVSLKGQRMKHVLSSIPRITHTHTLHSLRMYSPLNTSRKEIRLLHIHPGNWNDGIECHMETVSLKDYPKFQAISYVWGDTTNKLSITVDGKNLAVTQNVVTGLQRLRATGETLALWLDAVCINQSDIHERSEQVQCMREIYSSADEVFIWLGYGRNLHSPSEQPDIVRWTGEDEDLEIVDSYFKQGTLQNSPNEEGNETEDVVGLFVYMKLRAMNKHVHEIPFFDVKGGKLQAGQSWLAIIQAMHTLSSHPWWTRIWVVQETILARKATVLYGKITVPWTLVGESTRAAARHIHCCGDLHQARGGRELRAIVELRKARYDDLEWLRAARAQKKKLSLYQVMSRTYSRNATDVRDEVFGVLGLVTDWLGQSPLIPDYDLSPCEVFMRVVTKHIQSTLSLHILMGTTRTGIPHVPSWVTQRGRTSQSSSSATGYRINRAVLFSAAGGRPASVRRASNVLITDAFEPSLTVSQVGSTLPGNHNWRELIDCIASWRHMAQLENPTDHTLGLKNPQNEAFWRTIIHDSWQPQRMNSVDILSAQLDFSGEVFTAYRRCGDTDVNRIAEGFWDWAQSQAKGDLKKSEEHTSSMNEIKAFYHSLLGAILDRRFFIASNGCMGMGPPEMQPGDSIVILLGSTVPFCIRAMQDAPNGNYRLVGDAYVHGLMDGEGVPNDCEEKIVQIHIH</sequence>
<keyword evidence="3" id="KW-1185">Reference proteome</keyword>
<proteinExistence type="predicted"/>
<name>N4XK89_COCH4</name>
<dbReference type="GeneID" id="25848215"/>
<evidence type="ECO:0000313" key="2">
    <source>
        <dbReference type="EMBL" id="ENI06936.1"/>
    </source>
</evidence>